<evidence type="ECO:0000313" key="2">
    <source>
        <dbReference type="Proteomes" id="UP001234297"/>
    </source>
</evidence>
<organism evidence="1 2">
    <name type="scientific">Persea americana</name>
    <name type="common">Avocado</name>
    <dbReference type="NCBI Taxonomy" id="3435"/>
    <lineage>
        <taxon>Eukaryota</taxon>
        <taxon>Viridiplantae</taxon>
        <taxon>Streptophyta</taxon>
        <taxon>Embryophyta</taxon>
        <taxon>Tracheophyta</taxon>
        <taxon>Spermatophyta</taxon>
        <taxon>Magnoliopsida</taxon>
        <taxon>Magnoliidae</taxon>
        <taxon>Laurales</taxon>
        <taxon>Lauraceae</taxon>
        <taxon>Persea</taxon>
    </lineage>
</organism>
<name>A0ACC2KFY3_PERAE</name>
<keyword evidence="2" id="KW-1185">Reference proteome</keyword>
<gene>
    <name evidence="1" type="ORF">MRB53_028357</name>
</gene>
<comment type="caution">
    <text evidence="1">The sequence shown here is derived from an EMBL/GenBank/DDBJ whole genome shotgun (WGS) entry which is preliminary data.</text>
</comment>
<protein>
    <submittedName>
        <fullName evidence="1">Uncharacterized protein</fullName>
    </submittedName>
</protein>
<dbReference type="EMBL" id="CM056817">
    <property type="protein sequence ID" value="KAJ8619828.1"/>
    <property type="molecule type" value="Genomic_DNA"/>
</dbReference>
<accession>A0ACC2KFY3</accession>
<sequence>MALRIQQLEQGQQRIEVMMENLLLTLQHPPNNDELPPQDEANSGEDESRAPTKKDVDNILAKAKEEDTLKEHGIKPPYPLWMDSVPFPPKFKQPLLQTYTGKGSARQHVIHFKILTGMIADHALKIRLFESTLKGEDYPVTMAQLCSLKQGENESTYDFIHKWKAMAYNCSDVLPQASLVDICRNNIRARIRSMIIGNKSKNLGELLEASMEAETVIKDLNSQKSSKKEPTAIPTSKPKKKEVLNVRTKSTPQPPKKAENKATGKRPELSDAFKERVEKKYPFDEDVEEIFGALLANGKLTLPDPKRQGDVGKTNDPRYCPYHQMVSHPLNQCFVVREKINEMWKKGVITFDKNYGSASVNMVSYGQTSKSPKEKITTSFKAGQETTPQAQTKQEVPEKAEASSTASLGTTEESLPKAPRVIRKFTLSDFIPPRLRDETTQGASYSCNSVVGFSMNGYESSDTASDTDEWEESLKTGEYLSDEEWIPESHLMPVIWYNPFQPQGSWSDDDENQEATQNVVDTAQTNALVDPDQVEPQRADEEEDLASIPNLEEYARILQRRALEQEQDRINQLHPNPEPEVLENLETSPPVTPENEESCWIDDPLTSEDESDSQQSIVEASSIEVACNVIVQDDSASEASSAEATDSQNASGSISSRATYSRVTSTEIASSQPSSLETVTSEFKPLPTDHHEEALADEVFKENPVNWSQVPNLIGDVWTDEILDKEEKLLEAVQDMFQENAPCNAITEDGNAAVEAFLANGEDRPLEPEGGLSKEEPPLEAFEVGKGTRSGRDYHKNYNQPSSSSYVNPSGKQAVNASSGGDNENVGPKEAFKYDLIEHFKHLPARLHILDLLRMSPQTRDSLISELQKLNLDFDKHAPRVLQIEMDYRVKKSKTSSKGEKKEAGGPCTERLSVKKAASATIAFNKEDLLLGEIKHNRPLYFTGYIKEMPIQRVQIDPGSALNLISTSALEELGIPPSKLSHTSVSIFGYDGSAQRPIGKIRFRLQIGDLIYEVTAYVIKTPSCYNILLGRPWIHENGVVPSTLHQCIKFVGDGGLIHRVFTDKKPFKGKDVHFAYSQMYKDEKEKEEERIASFAGNLQKDKGKAPQQSSEENKPSGKSRESNPSPFVVSFKSSKPLEVQPALIPLETPADVQDPTSATFIVPATSAEEKPIFFHRSNASSSNSLLEPFQNEDIDLPGYPFEELPNKDPGNSSNWYDFFGNEEELSDDTDARFSDLEEPSSQKEVLYFDPVSAGDWDHLIASLEKNTDREDLWTETEPWSENALGNPEGLVELEASENIVEEPPSNLLTEDSVQKIDLGTPDNPRPVFISKNIKDEELPEYLSFLREFVDCFAWSYVEMPGLDPKIAVHKLNLQENIKPVKQGQRRFRPDVMDKIEQEVQKLKNVGFIRKEQHPEWLANIVPVTKKNGQIRVCIDYSDLNNSGPKDEFPLPIPEVMIDNTCWFERMTFMDGFSGYNKIKMHPEDERHTSFRTPFGVYCYTVMPFGLKNASATYQRAMMKIFQDMQHKTVECYVDDLAVKSKRKEDHLQDLREVFLRLRKHKLRMNPLKCSFGVSSGKFLGFIVRKARIELDPIKVKAILEMPSPRTLRELKGLQGRLAYIRRFISNLSRKCRPFSRLMKKGVDFVWDAECEVPFQDIKSYLTKPSKLAVPTTGKPFILYTRALDYSFGALLAQENDGGKEAALYYISRMLVGAEHRYSPVEKECLAVMFAVQKLRHYLLSNTVYLISRINLLKVLVTKAGSLNARLAKWSILLSQFDIRYVPKKAIKGQALADFLTEHPLPKDSPLGDDLPDEPVYSVETSSPNASWNMYFDGAIRTNEKGKPISGIGILFVSPDKYMIPP</sequence>
<evidence type="ECO:0000313" key="1">
    <source>
        <dbReference type="EMBL" id="KAJ8619828.1"/>
    </source>
</evidence>
<reference evidence="1 2" key="1">
    <citation type="journal article" date="2022" name="Hortic Res">
        <title>A haplotype resolved chromosomal level avocado genome allows analysis of novel avocado genes.</title>
        <authorList>
            <person name="Nath O."/>
            <person name="Fletcher S.J."/>
            <person name="Hayward A."/>
            <person name="Shaw L.M."/>
            <person name="Masouleh A.K."/>
            <person name="Furtado A."/>
            <person name="Henry R.J."/>
            <person name="Mitter N."/>
        </authorList>
    </citation>
    <scope>NUCLEOTIDE SEQUENCE [LARGE SCALE GENOMIC DNA]</scope>
    <source>
        <strain evidence="2">cv. Hass</strain>
    </source>
</reference>
<proteinExistence type="predicted"/>
<dbReference type="Proteomes" id="UP001234297">
    <property type="component" value="Chromosome 9"/>
</dbReference>